<proteinExistence type="predicted"/>
<protein>
    <submittedName>
        <fullName evidence="1">Uncharacterized protein</fullName>
    </submittedName>
</protein>
<organism evidence="1 2">
    <name type="scientific">Rhizophagus irregularis</name>
    <dbReference type="NCBI Taxonomy" id="588596"/>
    <lineage>
        <taxon>Eukaryota</taxon>
        <taxon>Fungi</taxon>
        <taxon>Fungi incertae sedis</taxon>
        <taxon>Mucoromycota</taxon>
        <taxon>Glomeromycotina</taxon>
        <taxon>Glomeromycetes</taxon>
        <taxon>Glomerales</taxon>
        <taxon>Glomeraceae</taxon>
        <taxon>Rhizophagus</taxon>
    </lineage>
</organism>
<sequence length="52" mass="6051">MGKKISSQYLKDEIVQAIKQDIGQNLKNEILQAVREENFNNFNVTKNNTRLN</sequence>
<reference evidence="1 2" key="2">
    <citation type="submission" date="2017-09" db="EMBL/GenBank/DDBJ databases">
        <title>Extensive intraspecific genome diversity in a model arbuscular mycorrhizal fungus.</title>
        <authorList>
            <person name="Chen E.C."/>
            <person name="Morin E."/>
            <person name="Beaudet D."/>
            <person name="Noel J."/>
            <person name="Ndikumana S."/>
            <person name="Charron P."/>
            <person name="St-Onge C."/>
            <person name="Giorgi J."/>
            <person name="Grigoriev I.V."/>
            <person name="Roux C."/>
            <person name="Martin F.M."/>
            <person name="Corradi N."/>
        </authorList>
    </citation>
    <scope>NUCLEOTIDE SEQUENCE [LARGE SCALE GENOMIC DNA]</scope>
    <source>
        <strain evidence="1 2">A5</strain>
    </source>
</reference>
<reference evidence="1 2" key="1">
    <citation type="submission" date="2016-04" db="EMBL/GenBank/DDBJ databases">
        <title>Genome analyses suggest a sexual origin of heterokaryosis in a supposedly ancient asexual fungus.</title>
        <authorList>
            <person name="Ropars J."/>
            <person name="Sedzielewska K."/>
            <person name="Noel J."/>
            <person name="Charron P."/>
            <person name="Farinelli L."/>
            <person name="Marton T."/>
            <person name="Kruger M."/>
            <person name="Pelin A."/>
            <person name="Brachmann A."/>
            <person name="Corradi N."/>
        </authorList>
    </citation>
    <scope>NUCLEOTIDE SEQUENCE [LARGE SCALE GENOMIC DNA]</scope>
    <source>
        <strain evidence="1 2">A5</strain>
    </source>
</reference>
<gene>
    <name evidence="1" type="ORF">RhiirA5_434710</name>
</gene>
<evidence type="ECO:0000313" key="1">
    <source>
        <dbReference type="EMBL" id="PKB96512.1"/>
    </source>
</evidence>
<dbReference type="EMBL" id="LLXJ01003837">
    <property type="protein sequence ID" value="PKB96512.1"/>
    <property type="molecule type" value="Genomic_DNA"/>
</dbReference>
<comment type="caution">
    <text evidence="1">The sequence shown here is derived from an EMBL/GenBank/DDBJ whole genome shotgun (WGS) entry which is preliminary data.</text>
</comment>
<dbReference type="Proteomes" id="UP000232722">
    <property type="component" value="Unassembled WGS sequence"/>
</dbReference>
<dbReference type="AlphaFoldDB" id="A0A2N0NPM7"/>
<evidence type="ECO:0000313" key="2">
    <source>
        <dbReference type="Proteomes" id="UP000232722"/>
    </source>
</evidence>
<accession>A0A2N0NPM7</accession>
<name>A0A2N0NPM7_9GLOM</name>